<dbReference type="GO" id="GO:0009307">
    <property type="term" value="P:DNA restriction-modification system"/>
    <property type="evidence" value="ECO:0007669"/>
    <property type="project" value="InterPro"/>
</dbReference>
<dbReference type="AlphaFoldDB" id="A0A077QKQ7"/>
<dbReference type="PROSITE" id="PS00092">
    <property type="entry name" value="N6_MTASE"/>
    <property type="match status" value="1"/>
</dbReference>
<gene>
    <name evidence="3" type="ORF">XBI1_2780014</name>
</gene>
<dbReference type="EMBL" id="CBTB010000199">
    <property type="protein sequence ID" value="CDH33778.1"/>
    <property type="molecule type" value="Genomic_DNA"/>
</dbReference>
<proteinExistence type="predicted"/>
<keyword evidence="1 3" id="KW-0489">Methyltransferase</keyword>
<sequence>MKTDFGGSNTPKELRDLWQTPLPLFTALNLEFKFKLDAAADAQNTLCSHYLTERDNALECDWESYGSIFCNPPYSKITPWIKKAAIECRKQCQSIVMLVPNDTSVGWFKLAMQTVDEVRLITGGRIQFVPVEQRKKNSNTKGSMLLIWRPFITPRKTITTVDKDYLFDIGNEQLRKMA</sequence>
<accession>A0A077QKQ7</accession>
<evidence type="ECO:0000256" key="2">
    <source>
        <dbReference type="ARBA" id="ARBA00022679"/>
    </source>
</evidence>
<dbReference type="Pfam" id="PF05869">
    <property type="entry name" value="Dam"/>
    <property type="match status" value="1"/>
</dbReference>
<evidence type="ECO:0000313" key="3">
    <source>
        <dbReference type="EMBL" id="CDH33778.1"/>
    </source>
</evidence>
<organism evidence="3">
    <name type="scientific">Xenorhabdus bovienii str. Intermedium</name>
    <dbReference type="NCBI Taxonomy" id="1379677"/>
    <lineage>
        <taxon>Bacteria</taxon>
        <taxon>Pseudomonadati</taxon>
        <taxon>Pseudomonadota</taxon>
        <taxon>Gammaproteobacteria</taxon>
        <taxon>Enterobacterales</taxon>
        <taxon>Morganellaceae</taxon>
        <taxon>Xenorhabdus</taxon>
    </lineage>
</organism>
<comment type="caution">
    <text evidence="3">The sequence shown here is derived from an EMBL/GenBank/DDBJ whole genome shotgun (WGS) entry which is preliminary data.</text>
</comment>
<dbReference type="GO" id="GO:0032259">
    <property type="term" value="P:methylation"/>
    <property type="evidence" value="ECO:0007669"/>
    <property type="project" value="UniProtKB-KW"/>
</dbReference>
<keyword evidence="2 3" id="KW-0808">Transferase</keyword>
<evidence type="ECO:0000256" key="1">
    <source>
        <dbReference type="ARBA" id="ARBA00022603"/>
    </source>
</evidence>
<name>A0A077QKQ7_XENBV</name>
<protein>
    <submittedName>
        <fullName evidence="3">Putative methyltransferase</fullName>
    </submittedName>
</protein>
<dbReference type="GO" id="GO:0009007">
    <property type="term" value="F:site-specific DNA-methyltransferase (adenine-specific) activity"/>
    <property type="evidence" value="ECO:0007669"/>
    <property type="project" value="InterPro"/>
</dbReference>
<reference evidence="3" key="1">
    <citation type="submission" date="2013-07" db="EMBL/GenBank/DDBJ databases">
        <title>Sub-species coevolution in mutualistic symbiosis.</title>
        <authorList>
            <person name="Murfin K."/>
            <person name="Klassen J."/>
            <person name="Lee M."/>
            <person name="Forst S."/>
            <person name="Stock P."/>
            <person name="Goodrich-Blair H."/>
        </authorList>
    </citation>
    <scope>NUCLEOTIDE SEQUENCE [LARGE SCALE GENOMIC DNA]</scope>
    <source>
        <strain evidence="3">Intermedium</strain>
    </source>
</reference>
<dbReference type="InterPro" id="IPR002052">
    <property type="entry name" value="DNA_methylase_N6_adenine_CS"/>
</dbReference>
<dbReference type="InterPro" id="IPR008593">
    <property type="entry name" value="Dam_MeTrfase"/>
</dbReference>
<dbReference type="HOGENOM" id="CLU_096746_2_0_6"/>
<dbReference type="GO" id="GO:0003677">
    <property type="term" value="F:DNA binding"/>
    <property type="evidence" value="ECO:0007669"/>
    <property type="project" value="InterPro"/>
</dbReference>
<dbReference type="RefSeq" id="WP_038189649.1">
    <property type="nucleotide sequence ID" value="NZ_CAWLWA010000194.1"/>
</dbReference>
<dbReference type="Proteomes" id="UP000028480">
    <property type="component" value="Unassembled WGS sequence"/>
</dbReference>
<dbReference type="NCBIfam" id="TIGR01712">
    <property type="entry name" value="phage_N6A_met"/>
    <property type="match status" value="1"/>
</dbReference>